<name>A0A1B6E8R9_9HEMI</name>
<evidence type="ECO:0000256" key="1">
    <source>
        <dbReference type="SAM" id="MobiDB-lite"/>
    </source>
</evidence>
<feature type="domain" description="PWWP" evidence="2">
    <location>
        <begin position="30"/>
        <end position="100"/>
    </location>
</feature>
<feature type="compositionally biased region" description="Basic and acidic residues" evidence="1">
    <location>
        <begin position="364"/>
        <end position="374"/>
    </location>
</feature>
<feature type="region of interest" description="Disordered" evidence="1">
    <location>
        <begin position="297"/>
        <end position="374"/>
    </location>
</feature>
<dbReference type="CDD" id="cd05162">
    <property type="entry name" value="PWWP"/>
    <property type="match status" value="1"/>
</dbReference>
<dbReference type="EMBL" id="GEDC01002982">
    <property type="protein sequence ID" value="JAS34316.1"/>
    <property type="molecule type" value="Transcribed_RNA"/>
</dbReference>
<proteinExistence type="predicted"/>
<reference evidence="3" key="1">
    <citation type="submission" date="2015-12" db="EMBL/GenBank/DDBJ databases">
        <title>De novo transcriptome assembly of four potential Pierce s Disease insect vectors from Arizona vineyards.</title>
        <authorList>
            <person name="Tassone E.E."/>
        </authorList>
    </citation>
    <scope>NUCLEOTIDE SEQUENCE</scope>
</reference>
<gene>
    <name evidence="3" type="ORF">g.42698</name>
</gene>
<feature type="region of interest" description="Disordered" evidence="1">
    <location>
        <begin position="388"/>
        <end position="428"/>
    </location>
</feature>
<dbReference type="Gene3D" id="2.30.30.140">
    <property type="match status" value="1"/>
</dbReference>
<dbReference type="SUPFAM" id="SSF63748">
    <property type="entry name" value="Tudor/PWWP/MBT"/>
    <property type="match status" value="1"/>
</dbReference>
<organism evidence="3">
    <name type="scientific">Clastoptera arizonana</name>
    <name type="common">Arizona spittle bug</name>
    <dbReference type="NCBI Taxonomy" id="38151"/>
    <lineage>
        <taxon>Eukaryota</taxon>
        <taxon>Metazoa</taxon>
        <taxon>Ecdysozoa</taxon>
        <taxon>Arthropoda</taxon>
        <taxon>Hexapoda</taxon>
        <taxon>Insecta</taxon>
        <taxon>Pterygota</taxon>
        <taxon>Neoptera</taxon>
        <taxon>Paraneoptera</taxon>
        <taxon>Hemiptera</taxon>
        <taxon>Auchenorrhyncha</taxon>
        <taxon>Cercopoidea</taxon>
        <taxon>Clastopteridae</taxon>
        <taxon>Clastoptera</taxon>
    </lineage>
</organism>
<feature type="compositionally biased region" description="Basic and acidic residues" evidence="1">
    <location>
        <begin position="567"/>
        <end position="585"/>
    </location>
</feature>
<feature type="region of interest" description="Disordered" evidence="1">
    <location>
        <begin position="546"/>
        <end position="586"/>
    </location>
</feature>
<dbReference type="InterPro" id="IPR000313">
    <property type="entry name" value="PWWP_dom"/>
</dbReference>
<feature type="compositionally biased region" description="Basic and acidic residues" evidence="1">
    <location>
        <begin position="388"/>
        <end position="397"/>
    </location>
</feature>
<accession>A0A1B6E8R9</accession>
<feature type="region of interest" description="Disordered" evidence="1">
    <location>
        <begin position="854"/>
        <end position="880"/>
    </location>
</feature>
<feature type="compositionally biased region" description="Basic and acidic residues" evidence="1">
    <location>
        <begin position="336"/>
        <end position="356"/>
    </location>
</feature>
<evidence type="ECO:0000259" key="2">
    <source>
        <dbReference type="Pfam" id="PF00855"/>
    </source>
</evidence>
<evidence type="ECO:0000313" key="3">
    <source>
        <dbReference type="EMBL" id="JAS34316.1"/>
    </source>
</evidence>
<feature type="compositionally biased region" description="Basic and acidic residues" evidence="1">
    <location>
        <begin position="318"/>
        <end position="328"/>
    </location>
</feature>
<protein>
    <recommendedName>
        <fullName evidence="2">PWWP domain-containing protein</fullName>
    </recommendedName>
</protein>
<feature type="compositionally biased region" description="Basic and acidic residues" evidence="1">
    <location>
        <begin position="404"/>
        <end position="422"/>
    </location>
</feature>
<feature type="region of interest" description="Disordered" evidence="1">
    <location>
        <begin position="212"/>
        <end position="234"/>
    </location>
</feature>
<feature type="region of interest" description="Disordered" evidence="1">
    <location>
        <begin position="159"/>
        <end position="193"/>
    </location>
</feature>
<dbReference type="Pfam" id="PF00855">
    <property type="entry name" value="PWWP"/>
    <property type="match status" value="1"/>
</dbReference>
<feature type="compositionally biased region" description="Basic and acidic residues" evidence="1">
    <location>
        <begin position="164"/>
        <end position="186"/>
    </location>
</feature>
<sequence length="1688" mass="186975">MYDRYLPNSKYLYRLKLTMCDQTEILYKPGNIVWVKLGPVWWPGQVQDYEKLPEEITGNFRKKPIAVVKFFQEESFEYVKNINHIYLYNCRRKNEFIKKGLDLYRSSNSRDVPSNMDLFPNDIATAEHLTGGNPNIIKDDEFAPEEKLDYSSLFGPKKIPGKKSKGDSVKKEYGGSRLKSLKDSNGRKSVTVTPPRAITHPRFINKAFHGQSDHEVRIRHQSTSGLRDDDSISSSASKQYNCHVCGFTSARLNVIILHNKSHSTGFGDTYLATKASELKRPKLKDYSVPTSVVKSRVKSTPRRLLLGTETPKRKKERSPKESKIEKSIDFPSSSTPKKDKAVVQEKVSPKKSEVKRKTVKEKKQKLENEAIRETLLKDWDEDDEALEDVKSVKHDKSDIDEEKGDANEKTEEKEGKSEDHNIIKPQSRLLGKRLRLGKTAENKEELPKGKETSCFDFDDSDEGIKLDKTVMKFGMKIPRVLGDEKIKRKSQDIEQIETNMDENIKESNLEMEVSKENEDEKLEAAFENLLEETCLPVIPDVPKNLFTNSNPEISEKSVPTYEQSIETTDKTKSESEKVDCSKDNQEVIPVTSPESRCDEILMKSHENTPESSMSNTLEDKKMFCNSDVEKIKSIDDEYFEAPLNCDLVTHTEPPVDKKKSVMDFTSTVTETLGKNLIDINDHPTSNDNLVQSNVSVKESETIIDDCEIEESSIINDSEEQKGIDDNVESVEKSITEGNTDKVVNVTELNKNDNQEKMETGYLNSESSQLENQEKTQETFKTKIDLQSLVDHIYSEEVPTSQTSNMANDLQAELVEKGDESNHEFESGKFHDLPFDINSMPVIIGEDLIQVDETATSVRSNQQESSSPSVDKKAISNQSKVGENEKVVSGTKVFQSVISVAGKDGQVIPGKPIVKKPVQTVKNIKLPAGSTLKSVLELAKVGSNQVLVLKSGSGQTSKLALNQTVDAGTQKIIQSGGKLLILTNPQTSGQKVLNTQQQVLTTTSNLAPRVRLVPTKGPVVPISRVQTVTVGKTSVQKSGCKGGQKFMISKGNILTTPKNMLIGKSGILTPVTSTTTKGQTFIAQNLITNKGNLIIPSSSTVSSQSITTNKMILTPMTTKTLTSGNQTLRIVPSTAPGDQTLRIVTSTAPVSFQSGTRLIVSQTPQAKVVKVPQQKNQKVNTLFIQTSQEPSSILTSTNQITTKPKLIPINKTVSQIKTQSLPQVISQINSPVLPKKVGIQKVRQSNPNILQKSQKRQIPRVQKNVANQIVVSQAVTQQPQEPIILSSPVVDQSNVIKSGISQSDGTALVYLTVDESGNYQTLTDNSLVSFDGRSQDQTTLYIDPNNRDMDNIFLTIDNAGNLLNISQPQPPVFKSESTIPSQDILAKALANTQVLQQETIIPETSSMIPSSLEHTTAGLNSSFAEQAQYPAPSLSHSVLETSLTLNQPIMTPLEVPSSVSSANISQLASLPSSFIHSNILTDTKTRLIRPSMPLLSEDADNSRQTEPVYLLDSANNIITPVTSGSQLSLQLALSDNVIVSSEGEASLIPSTYQVVTSNILTSPVFSEQNRNFKTENNTLQNINNSGNQTSFIIQSDQKEIISTDYNSGSSESHVTAEFLNDVTSKHSETDLRSDLVTAPDIEGNSIVEQTNDHYINENPTLKRSIEESCDIEMENSSKHMKVEERKNMT</sequence>